<keyword evidence="1" id="KW-0812">Transmembrane</keyword>
<dbReference type="EMBL" id="QUMS01000001">
    <property type="protein sequence ID" value="REG10976.1"/>
    <property type="molecule type" value="Genomic_DNA"/>
</dbReference>
<comment type="caution">
    <text evidence="2">The sequence shown here is derived from an EMBL/GenBank/DDBJ whole genome shotgun (WGS) entry which is preliminary data.</text>
</comment>
<gene>
    <name evidence="2" type="ORF">DFR64_0847</name>
</gene>
<feature type="transmembrane region" description="Helical" evidence="1">
    <location>
        <begin position="7"/>
        <end position="28"/>
    </location>
</feature>
<proteinExistence type="predicted"/>
<keyword evidence="1" id="KW-0472">Membrane</keyword>
<organism evidence="2 3">
    <name type="scientific">Pelolinea submarina</name>
    <dbReference type="NCBI Taxonomy" id="913107"/>
    <lineage>
        <taxon>Bacteria</taxon>
        <taxon>Bacillati</taxon>
        <taxon>Chloroflexota</taxon>
        <taxon>Anaerolineae</taxon>
        <taxon>Anaerolineales</taxon>
        <taxon>Anaerolineaceae</taxon>
        <taxon>Pelolinea</taxon>
    </lineage>
</organism>
<dbReference type="Proteomes" id="UP000256388">
    <property type="component" value="Unassembled WGS sequence"/>
</dbReference>
<accession>A0A347ZT17</accession>
<sequence>MKFGKITLFVLAAFALVFSFILFLGSFSQTGTSIPVWFSIILAGIGFIMIFFATRAEPPAETGQNVTVNIDLPGQVGMDTIKCKSCGGVLSEKDIKLVAGAPVVTCPFCGTTYQLSEEPKW</sequence>
<dbReference type="RefSeq" id="WP_116224124.1">
    <property type="nucleotide sequence ID" value="NZ_AP018437.1"/>
</dbReference>
<reference evidence="2 3" key="1">
    <citation type="submission" date="2018-08" db="EMBL/GenBank/DDBJ databases">
        <title>Genomic Encyclopedia of Type Strains, Phase IV (KMG-IV): sequencing the most valuable type-strain genomes for metagenomic binning, comparative biology and taxonomic classification.</title>
        <authorList>
            <person name="Goeker M."/>
        </authorList>
    </citation>
    <scope>NUCLEOTIDE SEQUENCE [LARGE SCALE GENOMIC DNA]</scope>
    <source>
        <strain evidence="2 3">DSM 23923</strain>
    </source>
</reference>
<evidence type="ECO:0000313" key="3">
    <source>
        <dbReference type="Proteomes" id="UP000256388"/>
    </source>
</evidence>
<dbReference type="AlphaFoldDB" id="A0A347ZT17"/>
<feature type="transmembrane region" description="Helical" evidence="1">
    <location>
        <begin position="34"/>
        <end position="53"/>
    </location>
</feature>
<keyword evidence="3" id="KW-1185">Reference proteome</keyword>
<name>A0A347ZT17_9CHLR</name>
<protein>
    <submittedName>
        <fullName evidence="2">Uncharacterized protein</fullName>
    </submittedName>
</protein>
<keyword evidence="1" id="KW-1133">Transmembrane helix</keyword>
<evidence type="ECO:0000313" key="2">
    <source>
        <dbReference type="EMBL" id="REG10976.1"/>
    </source>
</evidence>
<evidence type="ECO:0000256" key="1">
    <source>
        <dbReference type="SAM" id="Phobius"/>
    </source>
</evidence>
<dbReference type="OrthoDB" id="163121at2"/>